<keyword evidence="1" id="KW-0808">Transferase</keyword>
<reference evidence="1 2" key="1">
    <citation type="journal article" date="2013" name="PLoS Pathog.">
        <title>Genomic analysis of the Kiwifruit pathogen Pseudomonas syringae pv. actinidiae provides insight into the origins of an emergent plant disease.</title>
        <authorList>
            <person name="McCann H.C."/>
            <person name="Rikkerink E.H."/>
            <person name="Bertels F."/>
            <person name="Fiers M."/>
            <person name="Lu A."/>
            <person name="Rees-George J."/>
            <person name="Andersen M.T."/>
            <person name="Gleave A.P."/>
            <person name="Haubold B."/>
            <person name="Wohlers M.W."/>
            <person name="Guttman D.S."/>
            <person name="Wang P.W."/>
            <person name="Straub C."/>
            <person name="Vanneste J.L."/>
            <person name="Rainey P.B."/>
            <person name="Templeton M.D."/>
        </authorList>
    </citation>
    <scope>NUCLEOTIDE SEQUENCE [LARGE SCALE GENOMIC DNA]</scope>
    <source>
        <strain evidence="1 2">ICMP 18807</strain>
    </source>
</reference>
<keyword evidence="1" id="KW-0449">Lipoprotein</keyword>
<evidence type="ECO:0000313" key="2">
    <source>
        <dbReference type="Proteomes" id="UP000015729"/>
    </source>
</evidence>
<dbReference type="GO" id="GO:0016746">
    <property type="term" value="F:acyltransferase activity"/>
    <property type="evidence" value="ECO:0007669"/>
    <property type="project" value="UniProtKB-KW"/>
</dbReference>
<dbReference type="Proteomes" id="UP000015729">
    <property type="component" value="Unassembled WGS sequence"/>
</dbReference>
<comment type="caution">
    <text evidence="1">The sequence shown here is derived from an EMBL/GenBank/DDBJ whole genome shotgun (WGS) entry which is preliminary data.</text>
</comment>
<proteinExistence type="predicted"/>
<protein>
    <submittedName>
        <fullName evidence="1">Apolipoprotein N-acyltransferase</fullName>
    </submittedName>
</protein>
<sequence>MRWITRPGWPGNLLALAAGGLTTLAL</sequence>
<dbReference type="AlphaFoldDB" id="S6WE64"/>
<gene>
    <name evidence="1" type="primary">lnt</name>
    <name evidence="1" type="ORF">A244_00225</name>
</gene>
<organism evidence="1 2">
    <name type="scientific">Pseudomonas syringae pv. actinidiae ICMP 18807</name>
    <dbReference type="NCBI Taxonomy" id="1194404"/>
    <lineage>
        <taxon>Bacteria</taxon>
        <taxon>Pseudomonadati</taxon>
        <taxon>Pseudomonadota</taxon>
        <taxon>Gammaproteobacteria</taxon>
        <taxon>Pseudomonadales</taxon>
        <taxon>Pseudomonadaceae</taxon>
        <taxon>Pseudomonas</taxon>
        <taxon>Pseudomonas syringae</taxon>
    </lineage>
</organism>
<feature type="non-terminal residue" evidence="1">
    <location>
        <position position="26"/>
    </location>
</feature>
<dbReference type="EMBL" id="AOKG01000012">
    <property type="protein sequence ID" value="EPN64551.1"/>
    <property type="molecule type" value="Genomic_DNA"/>
</dbReference>
<keyword evidence="1" id="KW-0012">Acyltransferase</keyword>
<name>S6WE64_PSESF</name>
<accession>S6WE64</accession>
<dbReference type="PATRIC" id="fig|1194404.4.peg.48"/>
<evidence type="ECO:0000313" key="1">
    <source>
        <dbReference type="EMBL" id="EPN64551.1"/>
    </source>
</evidence>